<comment type="subcellular location">
    <subcellularLocation>
        <location evidence="1">Endomembrane system</location>
        <topology evidence="1">Multi-pass membrane protein</topology>
    </subcellularLocation>
</comment>
<keyword evidence="8" id="KW-1133">Transmembrane helix</keyword>
<evidence type="ECO:0000313" key="13">
    <source>
        <dbReference type="Ensembl" id="ENSCINP00000032738.1"/>
    </source>
</evidence>
<keyword evidence="10" id="KW-0472">Membrane</keyword>
<proteinExistence type="inferred from homology"/>
<evidence type="ECO:0000256" key="1">
    <source>
        <dbReference type="ARBA" id="ARBA00004127"/>
    </source>
</evidence>
<dbReference type="PANTHER" id="PTHR12454">
    <property type="entry name" value="TRIMERIC INTRACELLULAR CATION CHANNEL"/>
    <property type="match status" value="1"/>
</dbReference>
<evidence type="ECO:0000256" key="12">
    <source>
        <dbReference type="ARBA" id="ARBA00047059"/>
    </source>
</evidence>
<evidence type="ECO:0000256" key="11">
    <source>
        <dbReference type="ARBA" id="ARBA00023303"/>
    </source>
</evidence>
<keyword evidence="4" id="KW-0633">Potassium transport</keyword>
<evidence type="ECO:0000256" key="7">
    <source>
        <dbReference type="ARBA" id="ARBA00022958"/>
    </source>
</evidence>
<comment type="similarity">
    <text evidence="2">Belongs to the TMEM38 family.</text>
</comment>
<dbReference type="InParanoid" id="H2XSV4"/>
<dbReference type="Pfam" id="PF05197">
    <property type="entry name" value="TRIC"/>
    <property type="match status" value="1"/>
</dbReference>
<keyword evidence="14" id="KW-1185">Reference proteome</keyword>
<dbReference type="PANTHER" id="PTHR12454:SF11">
    <property type="entry name" value="GH25683P"/>
    <property type="match status" value="1"/>
</dbReference>
<reference evidence="13" key="4">
    <citation type="submission" date="2025-09" db="UniProtKB">
        <authorList>
            <consortium name="Ensembl"/>
        </authorList>
    </citation>
    <scope>IDENTIFICATION</scope>
</reference>
<dbReference type="Ensembl" id="ENSCINT00000035002.1">
    <property type="protein sequence ID" value="ENSCINP00000032738.1"/>
    <property type="gene ID" value="ENSCING00000020558.1"/>
</dbReference>
<dbReference type="HOGENOM" id="CLU_2482666_0_0_1"/>
<dbReference type="GO" id="GO:0012505">
    <property type="term" value="C:endomembrane system"/>
    <property type="evidence" value="ECO:0007669"/>
    <property type="project" value="UniProtKB-SubCell"/>
</dbReference>
<evidence type="ECO:0000256" key="9">
    <source>
        <dbReference type="ARBA" id="ARBA00023065"/>
    </source>
</evidence>
<keyword evidence="9" id="KW-0406">Ion transport</keyword>
<dbReference type="GO" id="GO:0042802">
    <property type="term" value="F:identical protein binding"/>
    <property type="evidence" value="ECO:0007669"/>
    <property type="project" value="InterPro"/>
</dbReference>
<dbReference type="GO" id="GO:0016020">
    <property type="term" value="C:membrane"/>
    <property type="evidence" value="ECO:0007669"/>
    <property type="project" value="InterPro"/>
</dbReference>
<keyword evidence="7" id="KW-0630">Potassium</keyword>
<keyword evidence="3" id="KW-0813">Transport</keyword>
<dbReference type="Proteomes" id="UP000008144">
    <property type="component" value="Chromosome 2"/>
</dbReference>
<evidence type="ECO:0000256" key="2">
    <source>
        <dbReference type="ARBA" id="ARBA00005766"/>
    </source>
</evidence>
<dbReference type="EMBL" id="EAAA01001370">
    <property type="status" value="NOT_ANNOTATED_CDS"/>
    <property type="molecule type" value="Genomic_DNA"/>
</dbReference>
<comment type="subunit">
    <text evidence="12">Homotrimer; conformation seems to be controled by binding to diacylglycerol (DAG).</text>
</comment>
<reference evidence="14" key="1">
    <citation type="journal article" date="2002" name="Science">
        <title>The draft genome of Ciona intestinalis: insights into chordate and vertebrate origins.</title>
        <authorList>
            <person name="Dehal P."/>
            <person name="Satou Y."/>
            <person name="Campbell R.K."/>
            <person name="Chapman J."/>
            <person name="Degnan B."/>
            <person name="De Tomaso A."/>
            <person name="Davidson B."/>
            <person name="Di Gregorio A."/>
            <person name="Gelpke M."/>
            <person name="Goodstein D.M."/>
            <person name="Harafuji N."/>
            <person name="Hastings K.E."/>
            <person name="Ho I."/>
            <person name="Hotta K."/>
            <person name="Huang W."/>
            <person name="Kawashima T."/>
            <person name="Lemaire P."/>
            <person name="Martinez D."/>
            <person name="Meinertzhagen I.A."/>
            <person name="Necula S."/>
            <person name="Nonaka M."/>
            <person name="Putnam N."/>
            <person name="Rash S."/>
            <person name="Saiga H."/>
            <person name="Satake M."/>
            <person name="Terry A."/>
            <person name="Yamada L."/>
            <person name="Wang H.G."/>
            <person name="Awazu S."/>
            <person name="Azumi K."/>
            <person name="Boore J."/>
            <person name="Branno M."/>
            <person name="Chin-Bow S."/>
            <person name="DeSantis R."/>
            <person name="Doyle S."/>
            <person name="Francino P."/>
            <person name="Keys D.N."/>
            <person name="Haga S."/>
            <person name="Hayashi H."/>
            <person name="Hino K."/>
            <person name="Imai K.S."/>
            <person name="Inaba K."/>
            <person name="Kano S."/>
            <person name="Kobayashi K."/>
            <person name="Kobayashi M."/>
            <person name="Lee B.I."/>
            <person name="Makabe K.W."/>
            <person name="Manohar C."/>
            <person name="Matassi G."/>
            <person name="Medina M."/>
            <person name="Mochizuki Y."/>
            <person name="Mount S."/>
            <person name="Morishita T."/>
            <person name="Miura S."/>
            <person name="Nakayama A."/>
            <person name="Nishizaka S."/>
            <person name="Nomoto H."/>
            <person name="Ohta F."/>
            <person name="Oishi K."/>
            <person name="Rigoutsos I."/>
            <person name="Sano M."/>
            <person name="Sasaki A."/>
            <person name="Sasakura Y."/>
            <person name="Shoguchi E."/>
            <person name="Shin-i T."/>
            <person name="Spagnuolo A."/>
            <person name="Stainier D."/>
            <person name="Suzuki M.M."/>
            <person name="Tassy O."/>
            <person name="Takatori N."/>
            <person name="Tokuoka M."/>
            <person name="Yagi K."/>
            <person name="Yoshizaki F."/>
            <person name="Wada S."/>
            <person name="Zhang C."/>
            <person name="Hyatt P.D."/>
            <person name="Larimer F."/>
            <person name="Detter C."/>
            <person name="Doggett N."/>
            <person name="Glavina T."/>
            <person name="Hawkins T."/>
            <person name="Richardson P."/>
            <person name="Lucas S."/>
            <person name="Kohara Y."/>
            <person name="Levine M."/>
            <person name="Satoh N."/>
            <person name="Rokhsar D.S."/>
        </authorList>
    </citation>
    <scope>NUCLEOTIDE SEQUENCE [LARGE SCALE GENOMIC DNA]</scope>
</reference>
<reference evidence="13" key="2">
    <citation type="journal article" date="2008" name="Genome Biol.">
        <title>Improved genome assembly and evidence-based global gene model set for the chordate Ciona intestinalis: new insight into intron and operon populations.</title>
        <authorList>
            <person name="Satou Y."/>
            <person name="Mineta K."/>
            <person name="Ogasawara M."/>
            <person name="Sasakura Y."/>
            <person name="Shoguchi E."/>
            <person name="Ueno K."/>
            <person name="Yamada L."/>
            <person name="Matsumoto J."/>
            <person name="Wasserscheid J."/>
            <person name="Dewar K."/>
            <person name="Wiley G.B."/>
            <person name="Macmil S.L."/>
            <person name="Roe B.A."/>
            <person name="Zeller R.W."/>
            <person name="Hastings K.E."/>
            <person name="Lemaire P."/>
            <person name="Lindquist E."/>
            <person name="Endo T."/>
            <person name="Hotta K."/>
            <person name="Inaba K."/>
        </authorList>
    </citation>
    <scope>NUCLEOTIDE SEQUENCE [LARGE SCALE GENOMIC DNA]</scope>
    <source>
        <strain evidence="13">wild type</strain>
    </source>
</reference>
<keyword evidence="5" id="KW-0812">Transmembrane</keyword>
<sequence>MLMPLANTEALTLATLVWWLVFYTPRNAFQVTTQWFPVSVVTMLLKELIRTKKIIKGIIHLLFCQRIFMIRHFIKRRNICTHIYNFV</sequence>
<accession>H2XSV4</accession>
<reference evidence="13" key="3">
    <citation type="submission" date="2025-08" db="UniProtKB">
        <authorList>
            <consortium name="Ensembl"/>
        </authorList>
    </citation>
    <scope>IDENTIFICATION</scope>
</reference>
<protein>
    <submittedName>
        <fullName evidence="13">Uncharacterized protein</fullName>
    </submittedName>
</protein>
<dbReference type="AlphaFoldDB" id="H2XSV4"/>
<evidence type="ECO:0000256" key="3">
    <source>
        <dbReference type="ARBA" id="ARBA00022448"/>
    </source>
</evidence>
<keyword evidence="6" id="KW-0631">Potassium channel</keyword>
<evidence type="ECO:0000256" key="4">
    <source>
        <dbReference type="ARBA" id="ARBA00022538"/>
    </source>
</evidence>
<evidence type="ECO:0000256" key="10">
    <source>
        <dbReference type="ARBA" id="ARBA00023136"/>
    </source>
</evidence>
<evidence type="ECO:0000256" key="6">
    <source>
        <dbReference type="ARBA" id="ARBA00022826"/>
    </source>
</evidence>
<evidence type="ECO:0000313" key="14">
    <source>
        <dbReference type="Proteomes" id="UP000008144"/>
    </source>
</evidence>
<organism evidence="13 14">
    <name type="scientific">Ciona intestinalis</name>
    <name type="common">Transparent sea squirt</name>
    <name type="synonym">Ascidia intestinalis</name>
    <dbReference type="NCBI Taxonomy" id="7719"/>
    <lineage>
        <taxon>Eukaryota</taxon>
        <taxon>Metazoa</taxon>
        <taxon>Chordata</taxon>
        <taxon>Tunicata</taxon>
        <taxon>Ascidiacea</taxon>
        <taxon>Phlebobranchia</taxon>
        <taxon>Cionidae</taxon>
        <taxon>Ciona</taxon>
    </lineage>
</organism>
<name>H2XSV4_CIOIN</name>
<evidence type="ECO:0000256" key="5">
    <source>
        <dbReference type="ARBA" id="ARBA00022692"/>
    </source>
</evidence>
<dbReference type="STRING" id="7719.ENSCINP00000032738"/>
<dbReference type="InterPro" id="IPR007866">
    <property type="entry name" value="TRIC_channel"/>
</dbReference>
<keyword evidence="11" id="KW-0407">Ion channel</keyword>
<evidence type="ECO:0000256" key="8">
    <source>
        <dbReference type="ARBA" id="ARBA00022989"/>
    </source>
</evidence>
<dbReference type="GO" id="GO:0005267">
    <property type="term" value="F:potassium channel activity"/>
    <property type="evidence" value="ECO:0007669"/>
    <property type="project" value="UniProtKB-KW"/>
</dbReference>